<evidence type="ECO:0000313" key="2">
    <source>
        <dbReference type="Proteomes" id="UP000663452"/>
    </source>
</evidence>
<protein>
    <submittedName>
        <fullName evidence="1">Uncharacterized protein</fullName>
    </submittedName>
</protein>
<keyword evidence="2" id="KW-1185">Reference proteome</keyword>
<evidence type="ECO:0000313" key="1">
    <source>
        <dbReference type="EMBL" id="QSF43275.1"/>
    </source>
</evidence>
<organism evidence="1 2">
    <name type="scientific">Paenibacillus tianjinensis</name>
    <dbReference type="NCBI Taxonomy" id="2810347"/>
    <lineage>
        <taxon>Bacteria</taxon>
        <taxon>Bacillati</taxon>
        <taxon>Bacillota</taxon>
        <taxon>Bacilli</taxon>
        <taxon>Bacillales</taxon>
        <taxon>Paenibacillaceae</taxon>
        <taxon>Paenibacillus</taxon>
    </lineage>
</organism>
<dbReference type="RefSeq" id="WP_206100913.1">
    <property type="nucleotide sequence ID" value="NZ_CP070969.1"/>
</dbReference>
<gene>
    <name evidence="1" type="ORF">JRJ22_18585</name>
</gene>
<sequence>MAKAKEVMVEVFNNSGGTVLYVSQLNRITRRWDKDNTSKLISVEELKDLINSAGGFQLLNEDLLVKDVAIREELGLPTEEVFLLDNNKIEDLLFNGSIEELREVLATASQTVKDKIVSISVQKDLADMHKIEAIDEALGTQLYNLIKENKSTI</sequence>
<proteinExistence type="predicted"/>
<dbReference type="Proteomes" id="UP000663452">
    <property type="component" value="Chromosome"/>
</dbReference>
<accession>A0ABX7L5C9</accession>
<dbReference type="EMBL" id="CP070969">
    <property type="protein sequence ID" value="QSF43275.1"/>
    <property type="molecule type" value="Genomic_DNA"/>
</dbReference>
<reference evidence="1 2" key="1">
    <citation type="submission" date="2021-02" db="EMBL/GenBank/DDBJ databases">
        <title>Paenibacillus tianjinensis sp. nov.</title>
        <authorList>
            <person name="Liu H."/>
        </authorList>
    </citation>
    <scope>NUCLEOTIDE SEQUENCE [LARGE SCALE GENOMIC DNA]</scope>
    <source>
        <strain evidence="1 2">TB2019</strain>
    </source>
</reference>
<name>A0ABX7L5C9_9BACL</name>